<accession>A0A742YXI6</accession>
<dbReference type="AlphaFoldDB" id="A0A742YXI6"/>
<reference evidence="2" key="1">
    <citation type="journal article" date="2018" name="Genome Biol.">
        <title>SKESA: strategic k-mer extension for scrupulous assemblies.</title>
        <authorList>
            <person name="Souvorov A."/>
            <person name="Agarwala R."/>
            <person name="Lipman D.J."/>
        </authorList>
    </citation>
    <scope>NUCLEOTIDE SEQUENCE</scope>
    <source>
        <strain evidence="2">MA.CK_07/00001533</strain>
    </source>
</reference>
<feature type="transmembrane region" description="Helical" evidence="1">
    <location>
        <begin position="48"/>
        <end position="68"/>
    </location>
</feature>
<keyword evidence="1" id="KW-0812">Transmembrane</keyword>
<evidence type="ECO:0000256" key="1">
    <source>
        <dbReference type="SAM" id="Phobius"/>
    </source>
</evidence>
<comment type="caution">
    <text evidence="2">The sequence shown here is derived from an EMBL/GenBank/DDBJ whole genome shotgun (WGS) entry which is preliminary data.</text>
</comment>
<dbReference type="EMBL" id="DAAUHX010000001">
    <property type="protein sequence ID" value="HAF1770896.1"/>
    <property type="molecule type" value="Genomic_DNA"/>
</dbReference>
<proteinExistence type="predicted"/>
<evidence type="ECO:0000313" key="2">
    <source>
        <dbReference type="EMBL" id="HAF1770896.1"/>
    </source>
</evidence>
<organism evidence="2">
    <name type="scientific">Salmonella enterica</name>
    <name type="common">Salmonella choleraesuis</name>
    <dbReference type="NCBI Taxonomy" id="28901"/>
    <lineage>
        <taxon>Bacteria</taxon>
        <taxon>Pseudomonadati</taxon>
        <taxon>Pseudomonadota</taxon>
        <taxon>Gammaproteobacteria</taxon>
        <taxon>Enterobacterales</taxon>
        <taxon>Enterobacteriaceae</taxon>
        <taxon>Salmonella</taxon>
    </lineage>
</organism>
<keyword evidence="1" id="KW-0472">Membrane</keyword>
<reference evidence="2" key="2">
    <citation type="submission" date="2020-02" db="EMBL/GenBank/DDBJ databases">
        <authorList>
            <consortium name="NCBI Pathogen Detection Project"/>
        </authorList>
    </citation>
    <scope>NUCLEOTIDE SEQUENCE</scope>
    <source>
        <strain evidence="2">MA.CK_07/00001533</strain>
    </source>
</reference>
<sequence>MQAHLNRALFYTSSFKLPRRWLRSLTPVTYLYTFQGDSFSCRLDATRMILCILFFAIITVKNISNSFLNIPITVYF</sequence>
<name>A0A742YXI6_SALER</name>
<protein>
    <submittedName>
        <fullName evidence="2">Uncharacterized protein</fullName>
    </submittedName>
</protein>
<gene>
    <name evidence="2" type="ORF">G8L60_000333</name>
</gene>
<keyword evidence="1" id="KW-1133">Transmembrane helix</keyword>